<proteinExistence type="predicted"/>
<evidence type="ECO:0000313" key="3">
    <source>
        <dbReference type="EMBL" id="CAB4166207.1"/>
    </source>
</evidence>
<accession>A0A6J5LUU5</accession>
<sequence>MASVGATNCEIADFLGVSEALIRKKCEATLTKARANVRIRLRQAQIKTALGGNPTMLIWLGKQMLDQKEIAVIETRELPTIVIQ</sequence>
<protein>
    <submittedName>
        <fullName evidence="1">Uncharacterized protein</fullName>
    </submittedName>
</protein>
<gene>
    <name evidence="1" type="ORF">UFOVP305_40</name>
    <name evidence="2" type="ORF">UFOVP593_5</name>
    <name evidence="3" type="ORF">UFOVP842_15</name>
</gene>
<evidence type="ECO:0000313" key="1">
    <source>
        <dbReference type="EMBL" id="CAB4136806.1"/>
    </source>
</evidence>
<dbReference type="EMBL" id="LR796565">
    <property type="protein sequence ID" value="CAB4151186.1"/>
    <property type="molecule type" value="Genomic_DNA"/>
</dbReference>
<organism evidence="1">
    <name type="scientific">uncultured Caudovirales phage</name>
    <dbReference type="NCBI Taxonomy" id="2100421"/>
    <lineage>
        <taxon>Viruses</taxon>
        <taxon>Duplodnaviria</taxon>
        <taxon>Heunggongvirae</taxon>
        <taxon>Uroviricota</taxon>
        <taxon>Caudoviricetes</taxon>
        <taxon>Peduoviridae</taxon>
        <taxon>Maltschvirus</taxon>
        <taxon>Maltschvirus maltsch</taxon>
    </lineage>
</organism>
<name>A0A6J5LUU5_9CAUD</name>
<dbReference type="EMBL" id="LR796793">
    <property type="protein sequence ID" value="CAB4166207.1"/>
    <property type="molecule type" value="Genomic_DNA"/>
</dbReference>
<evidence type="ECO:0000313" key="2">
    <source>
        <dbReference type="EMBL" id="CAB4151186.1"/>
    </source>
</evidence>
<reference evidence="1" key="1">
    <citation type="submission" date="2020-04" db="EMBL/GenBank/DDBJ databases">
        <authorList>
            <person name="Chiriac C."/>
            <person name="Salcher M."/>
            <person name="Ghai R."/>
            <person name="Kavagutti S V."/>
        </authorList>
    </citation>
    <scope>NUCLEOTIDE SEQUENCE</scope>
</reference>
<dbReference type="EMBL" id="LR796324">
    <property type="protein sequence ID" value="CAB4136806.1"/>
    <property type="molecule type" value="Genomic_DNA"/>
</dbReference>